<dbReference type="AlphaFoldDB" id="Q23VZ6"/>
<dbReference type="EMBL" id="GG662609">
    <property type="protein sequence ID" value="EAS00709.2"/>
    <property type="molecule type" value="Genomic_DNA"/>
</dbReference>
<dbReference type="InterPro" id="IPR020422">
    <property type="entry name" value="TYR_PHOSPHATASE_DUAL_dom"/>
</dbReference>
<organism evidence="7 8">
    <name type="scientific">Tetrahymena thermophila (strain SB210)</name>
    <dbReference type="NCBI Taxonomy" id="312017"/>
    <lineage>
        <taxon>Eukaryota</taxon>
        <taxon>Sar</taxon>
        <taxon>Alveolata</taxon>
        <taxon>Ciliophora</taxon>
        <taxon>Intramacronucleata</taxon>
        <taxon>Oligohymenophorea</taxon>
        <taxon>Hymenostomatida</taxon>
        <taxon>Tetrahymenina</taxon>
        <taxon>Tetrahymenidae</taxon>
        <taxon>Tetrahymena</taxon>
    </lineage>
</organism>
<name>Q23VZ6_TETTS</name>
<evidence type="ECO:0000259" key="5">
    <source>
        <dbReference type="PROSITE" id="PS50054"/>
    </source>
</evidence>
<dbReference type="Proteomes" id="UP000009168">
    <property type="component" value="Unassembled WGS sequence"/>
</dbReference>
<dbReference type="RefSeq" id="XP_001020954.2">
    <property type="nucleotide sequence ID" value="XM_001020954.2"/>
</dbReference>
<dbReference type="PROSITE" id="PS50054">
    <property type="entry name" value="TYR_PHOSPHATASE_DUAL"/>
    <property type="match status" value="1"/>
</dbReference>
<dbReference type="Pfam" id="PF00782">
    <property type="entry name" value="DSPc"/>
    <property type="match status" value="1"/>
</dbReference>
<dbReference type="SUPFAM" id="SSF52799">
    <property type="entry name" value="(Phosphotyrosine protein) phosphatases II"/>
    <property type="match status" value="1"/>
</dbReference>
<dbReference type="KEGG" id="tet:TTHERM_00794350"/>
<feature type="domain" description="Tyrosine specific protein phosphatases" evidence="6">
    <location>
        <begin position="119"/>
        <end position="172"/>
    </location>
</feature>
<dbReference type="EC" id="3.1.3.48" evidence="2"/>
<dbReference type="PANTHER" id="PTHR10159:SF519">
    <property type="entry name" value="DUAL SPECIFICITY PROTEIN PHOSPHATASE MPK3"/>
    <property type="match status" value="1"/>
</dbReference>
<evidence type="ECO:0000256" key="3">
    <source>
        <dbReference type="ARBA" id="ARBA00022801"/>
    </source>
</evidence>
<dbReference type="Gene3D" id="3.90.190.10">
    <property type="entry name" value="Protein tyrosine phosphatase superfamily"/>
    <property type="match status" value="1"/>
</dbReference>
<dbReference type="eggNOG" id="KOG1716">
    <property type="taxonomic scope" value="Eukaryota"/>
</dbReference>
<gene>
    <name evidence="7" type="ORF">TTHERM_00794350</name>
</gene>
<dbReference type="OrthoDB" id="292241at2759"/>
<accession>Q23VZ6</accession>
<dbReference type="PROSITE" id="PS50056">
    <property type="entry name" value="TYR_PHOSPHATASE_2"/>
    <property type="match status" value="1"/>
</dbReference>
<dbReference type="SMART" id="SM00195">
    <property type="entry name" value="DSPc"/>
    <property type="match status" value="1"/>
</dbReference>
<dbReference type="InParanoid" id="Q23VZ6"/>
<evidence type="ECO:0000313" key="7">
    <source>
        <dbReference type="EMBL" id="EAS00709.2"/>
    </source>
</evidence>
<protein>
    <recommendedName>
        <fullName evidence="2">protein-tyrosine-phosphatase</fullName>
        <ecNumber evidence="2">3.1.3.48</ecNumber>
    </recommendedName>
</protein>
<evidence type="ECO:0000259" key="6">
    <source>
        <dbReference type="PROSITE" id="PS50056"/>
    </source>
</evidence>
<reference evidence="8" key="1">
    <citation type="journal article" date="2006" name="PLoS Biol.">
        <title>Macronuclear genome sequence of the ciliate Tetrahymena thermophila, a model eukaryote.</title>
        <authorList>
            <person name="Eisen J.A."/>
            <person name="Coyne R.S."/>
            <person name="Wu M."/>
            <person name="Wu D."/>
            <person name="Thiagarajan M."/>
            <person name="Wortman J.R."/>
            <person name="Badger J.H."/>
            <person name="Ren Q."/>
            <person name="Amedeo P."/>
            <person name="Jones K.M."/>
            <person name="Tallon L.J."/>
            <person name="Delcher A.L."/>
            <person name="Salzberg S.L."/>
            <person name="Silva J.C."/>
            <person name="Haas B.J."/>
            <person name="Majoros W.H."/>
            <person name="Farzad M."/>
            <person name="Carlton J.M."/>
            <person name="Smith R.K. Jr."/>
            <person name="Garg J."/>
            <person name="Pearlman R.E."/>
            <person name="Karrer K.M."/>
            <person name="Sun L."/>
            <person name="Manning G."/>
            <person name="Elde N.C."/>
            <person name="Turkewitz A.P."/>
            <person name="Asai D.J."/>
            <person name="Wilkes D.E."/>
            <person name="Wang Y."/>
            <person name="Cai H."/>
            <person name="Collins K."/>
            <person name="Stewart B.A."/>
            <person name="Lee S.R."/>
            <person name="Wilamowska K."/>
            <person name="Weinberg Z."/>
            <person name="Ruzzo W.L."/>
            <person name="Wloga D."/>
            <person name="Gaertig J."/>
            <person name="Frankel J."/>
            <person name="Tsao C.-C."/>
            <person name="Gorovsky M.A."/>
            <person name="Keeling P.J."/>
            <person name="Waller R.F."/>
            <person name="Patron N.J."/>
            <person name="Cherry J.M."/>
            <person name="Stover N.A."/>
            <person name="Krieger C.J."/>
            <person name="del Toro C."/>
            <person name="Ryder H.F."/>
            <person name="Williamson S.C."/>
            <person name="Barbeau R.A."/>
            <person name="Hamilton E.P."/>
            <person name="Orias E."/>
        </authorList>
    </citation>
    <scope>NUCLEOTIDE SEQUENCE [LARGE SCALE GENOMIC DNA]</scope>
    <source>
        <strain evidence="8">SB210</strain>
    </source>
</reference>
<comment type="similarity">
    <text evidence="1">Belongs to the protein-tyrosine phosphatase family. Non-receptor class dual specificity subfamily.</text>
</comment>
<dbReference type="InterPro" id="IPR000340">
    <property type="entry name" value="Dual-sp_phosphatase_cat-dom"/>
</dbReference>
<feature type="domain" description="Tyrosine-protein phosphatase" evidence="5">
    <location>
        <begin position="56"/>
        <end position="194"/>
    </location>
</feature>
<dbReference type="GeneID" id="7825511"/>
<dbReference type="PANTHER" id="PTHR10159">
    <property type="entry name" value="DUAL SPECIFICITY PROTEIN PHOSPHATASE"/>
    <property type="match status" value="1"/>
</dbReference>
<dbReference type="PROSITE" id="PS00383">
    <property type="entry name" value="TYR_PHOSPHATASE_1"/>
    <property type="match status" value="1"/>
</dbReference>
<keyword evidence="4" id="KW-0904">Protein phosphatase</keyword>
<dbReference type="InterPro" id="IPR000387">
    <property type="entry name" value="Tyr_Pase_dom"/>
</dbReference>
<dbReference type="GO" id="GO:0005737">
    <property type="term" value="C:cytoplasm"/>
    <property type="evidence" value="ECO:0007669"/>
    <property type="project" value="TreeGrafter"/>
</dbReference>
<proteinExistence type="inferred from homology"/>
<dbReference type="CDD" id="cd14498">
    <property type="entry name" value="DSP"/>
    <property type="match status" value="1"/>
</dbReference>
<dbReference type="HOGENOM" id="CLU_027074_11_5_1"/>
<keyword evidence="3" id="KW-0378">Hydrolase</keyword>
<dbReference type="STRING" id="312017.Q23VZ6"/>
<sequence length="201" mass="23358">MFELQECLQCYDNLADNSLKSDIPICEDCYNFNQKNKQNNSQNSIKQYITFSKHPEIDEIISGKLYLGNEDASTIKEELTKRNITHILIAGSGMKRYFEKDFTYMQINVEDTIGCDISKHFESTYNFIEEGKTVFVHCAAGVSRSATIVISYIMRKQNKSYDEAFKQVKNVRYIIRPNKGFTKQLQELEKSLNLQMNNQLN</sequence>
<evidence type="ECO:0000256" key="1">
    <source>
        <dbReference type="ARBA" id="ARBA00008601"/>
    </source>
</evidence>
<keyword evidence="8" id="KW-1185">Reference proteome</keyword>
<dbReference type="InterPro" id="IPR029021">
    <property type="entry name" value="Prot-tyrosine_phosphatase-like"/>
</dbReference>
<dbReference type="GO" id="GO:0043409">
    <property type="term" value="P:negative regulation of MAPK cascade"/>
    <property type="evidence" value="ECO:0007669"/>
    <property type="project" value="TreeGrafter"/>
</dbReference>
<dbReference type="InterPro" id="IPR016130">
    <property type="entry name" value="Tyr_Pase_AS"/>
</dbReference>
<evidence type="ECO:0000313" key="8">
    <source>
        <dbReference type="Proteomes" id="UP000009168"/>
    </source>
</evidence>
<evidence type="ECO:0000256" key="4">
    <source>
        <dbReference type="ARBA" id="ARBA00022912"/>
    </source>
</evidence>
<dbReference type="GO" id="GO:0004725">
    <property type="term" value="F:protein tyrosine phosphatase activity"/>
    <property type="evidence" value="ECO:0007669"/>
    <property type="project" value="UniProtKB-EC"/>
</dbReference>
<evidence type="ECO:0000256" key="2">
    <source>
        <dbReference type="ARBA" id="ARBA00013064"/>
    </source>
</evidence>